<dbReference type="Pfam" id="PF23441">
    <property type="entry name" value="SDR"/>
    <property type="match status" value="1"/>
</dbReference>
<dbReference type="SUPFAM" id="SSF51735">
    <property type="entry name" value="NAD(P)-binding Rossmann-fold domains"/>
    <property type="match status" value="1"/>
</dbReference>
<dbReference type="CDD" id="cd05233">
    <property type="entry name" value="SDR_c"/>
    <property type="match status" value="1"/>
</dbReference>
<dbReference type="Gene3D" id="3.40.50.720">
    <property type="entry name" value="NAD(P)-binding Rossmann-like Domain"/>
    <property type="match status" value="1"/>
</dbReference>
<protein>
    <submittedName>
        <fullName evidence="4">Uncharacterized protein</fullName>
    </submittedName>
</protein>
<reference evidence="4" key="1">
    <citation type="submission" date="2023-03" db="EMBL/GenBank/DDBJ databases">
        <title>Massive genome expansion in bonnet fungi (Mycena s.s.) driven by repeated elements and novel gene families across ecological guilds.</title>
        <authorList>
            <consortium name="Lawrence Berkeley National Laboratory"/>
            <person name="Harder C.B."/>
            <person name="Miyauchi S."/>
            <person name="Viragh M."/>
            <person name="Kuo A."/>
            <person name="Thoen E."/>
            <person name="Andreopoulos B."/>
            <person name="Lu D."/>
            <person name="Skrede I."/>
            <person name="Drula E."/>
            <person name="Henrissat B."/>
            <person name="Morin E."/>
            <person name="Kohler A."/>
            <person name="Barry K."/>
            <person name="LaButti K."/>
            <person name="Morin E."/>
            <person name="Salamov A."/>
            <person name="Lipzen A."/>
            <person name="Mereny Z."/>
            <person name="Hegedus B."/>
            <person name="Baldrian P."/>
            <person name="Stursova M."/>
            <person name="Weitz H."/>
            <person name="Taylor A."/>
            <person name="Grigoriev I.V."/>
            <person name="Nagy L.G."/>
            <person name="Martin F."/>
            <person name="Kauserud H."/>
        </authorList>
    </citation>
    <scope>NUCLEOTIDE SEQUENCE</scope>
    <source>
        <strain evidence="4">CBHHK182m</strain>
    </source>
</reference>
<dbReference type="InterPro" id="IPR051122">
    <property type="entry name" value="SDR_DHRS6-like"/>
</dbReference>
<evidence type="ECO:0000256" key="3">
    <source>
        <dbReference type="ARBA" id="ARBA00023002"/>
    </source>
</evidence>
<gene>
    <name evidence="4" type="ORF">B0H16DRAFT_46158</name>
</gene>
<keyword evidence="5" id="KW-1185">Reference proteome</keyword>
<accession>A0AAD7K078</accession>
<evidence type="ECO:0000313" key="5">
    <source>
        <dbReference type="Proteomes" id="UP001215598"/>
    </source>
</evidence>
<dbReference type="InterPro" id="IPR002347">
    <property type="entry name" value="SDR_fam"/>
</dbReference>
<evidence type="ECO:0000256" key="1">
    <source>
        <dbReference type="ARBA" id="ARBA00006484"/>
    </source>
</evidence>
<dbReference type="PRINTS" id="PR00081">
    <property type="entry name" value="GDHRDH"/>
</dbReference>
<organism evidence="4 5">
    <name type="scientific">Mycena metata</name>
    <dbReference type="NCBI Taxonomy" id="1033252"/>
    <lineage>
        <taxon>Eukaryota</taxon>
        <taxon>Fungi</taxon>
        <taxon>Dikarya</taxon>
        <taxon>Basidiomycota</taxon>
        <taxon>Agaricomycotina</taxon>
        <taxon>Agaricomycetes</taxon>
        <taxon>Agaricomycetidae</taxon>
        <taxon>Agaricales</taxon>
        <taxon>Marasmiineae</taxon>
        <taxon>Mycenaceae</taxon>
        <taxon>Mycena</taxon>
    </lineage>
</organism>
<dbReference type="GO" id="GO:0016491">
    <property type="term" value="F:oxidoreductase activity"/>
    <property type="evidence" value="ECO:0007669"/>
    <property type="project" value="UniProtKB-KW"/>
</dbReference>
<keyword evidence="2" id="KW-0521">NADP</keyword>
<dbReference type="EMBL" id="JARKIB010000010">
    <property type="protein sequence ID" value="KAJ7775488.1"/>
    <property type="molecule type" value="Genomic_DNA"/>
</dbReference>
<proteinExistence type="inferred from homology"/>
<dbReference type="PANTHER" id="PTHR43477">
    <property type="entry name" value="DIHYDROANTICAPSIN 7-DEHYDROGENASE"/>
    <property type="match status" value="1"/>
</dbReference>
<dbReference type="Proteomes" id="UP001215598">
    <property type="component" value="Unassembled WGS sequence"/>
</dbReference>
<evidence type="ECO:0000256" key="2">
    <source>
        <dbReference type="ARBA" id="ARBA00022857"/>
    </source>
</evidence>
<name>A0AAD7K078_9AGAR</name>
<dbReference type="InterPro" id="IPR036291">
    <property type="entry name" value="NAD(P)-bd_dom_sf"/>
</dbReference>
<dbReference type="InterPro" id="IPR057571">
    <property type="entry name" value="SDR_PhqE-like"/>
</dbReference>
<sequence>MAHPNVLLNSRTLVIGGSDGIGFAVASGALASGSRVHITSSRPEKLTAKIQLLQSFYPGVVHVTGSVVELSNTETLETNLKAVLDNAVGDTGGPLDHIIYTAGGNLHSTPLAETTASTALDGFTIRYLGPLLVGKLVAAHPGRYLTSAVGSSITLTSGMWAHRPAKGFNVAMVGATEVLARNFAVELAPIRTNVIIAGPVQGDLLEKLAGGKEGVLKVAEGTLTKEVGGPEGMAEAYLFCMRSTHATGQGFIVDNGVALV</sequence>
<keyword evidence="3" id="KW-0560">Oxidoreductase</keyword>
<dbReference type="AlphaFoldDB" id="A0AAD7K078"/>
<comment type="similarity">
    <text evidence="1">Belongs to the short-chain dehydrogenases/reductases (SDR) family.</text>
</comment>
<dbReference type="PANTHER" id="PTHR43477:SF1">
    <property type="entry name" value="DIHYDROANTICAPSIN 7-DEHYDROGENASE"/>
    <property type="match status" value="1"/>
</dbReference>
<evidence type="ECO:0000313" key="4">
    <source>
        <dbReference type="EMBL" id="KAJ7775488.1"/>
    </source>
</evidence>
<comment type="caution">
    <text evidence="4">The sequence shown here is derived from an EMBL/GenBank/DDBJ whole genome shotgun (WGS) entry which is preliminary data.</text>
</comment>